<proteinExistence type="predicted"/>
<evidence type="ECO:0000313" key="3">
    <source>
        <dbReference type="Proteomes" id="UP001314170"/>
    </source>
</evidence>
<dbReference type="EMBL" id="CAWUPB010001194">
    <property type="protein sequence ID" value="CAK7353756.1"/>
    <property type="molecule type" value="Genomic_DNA"/>
</dbReference>
<gene>
    <name evidence="2" type="ORF">DCAF_LOCUS24892</name>
</gene>
<comment type="caution">
    <text evidence="2">The sequence shown here is derived from an EMBL/GenBank/DDBJ whole genome shotgun (WGS) entry which is preliminary data.</text>
</comment>
<name>A0AAV1SL03_9ROSI</name>
<feature type="region of interest" description="Disordered" evidence="1">
    <location>
        <begin position="32"/>
        <end position="74"/>
    </location>
</feature>
<sequence length="74" mass="7971">MLDLAPNHTIITVNNLNVRNLNVLSEGRPTSNAFGQNINEHSSDSSTTPAHLVSPKTELGGRERLVRSAAKNHG</sequence>
<feature type="compositionally biased region" description="Polar residues" evidence="1">
    <location>
        <begin position="32"/>
        <end position="49"/>
    </location>
</feature>
<dbReference type="AlphaFoldDB" id="A0AAV1SL03"/>
<evidence type="ECO:0000256" key="1">
    <source>
        <dbReference type="SAM" id="MobiDB-lite"/>
    </source>
</evidence>
<organism evidence="2 3">
    <name type="scientific">Dovyalis caffra</name>
    <dbReference type="NCBI Taxonomy" id="77055"/>
    <lineage>
        <taxon>Eukaryota</taxon>
        <taxon>Viridiplantae</taxon>
        <taxon>Streptophyta</taxon>
        <taxon>Embryophyta</taxon>
        <taxon>Tracheophyta</taxon>
        <taxon>Spermatophyta</taxon>
        <taxon>Magnoliopsida</taxon>
        <taxon>eudicotyledons</taxon>
        <taxon>Gunneridae</taxon>
        <taxon>Pentapetalae</taxon>
        <taxon>rosids</taxon>
        <taxon>fabids</taxon>
        <taxon>Malpighiales</taxon>
        <taxon>Salicaceae</taxon>
        <taxon>Flacourtieae</taxon>
        <taxon>Dovyalis</taxon>
    </lineage>
</organism>
<evidence type="ECO:0000313" key="2">
    <source>
        <dbReference type="EMBL" id="CAK7353756.1"/>
    </source>
</evidence>
<accession>A0AAV1SL03</accession>
<reference evidence="2 3" key="1">
    <citation type="submission" date="2024-01" db="EMBL/GenBank/DDBJ databases">
        <authorList>
            <person name="Waweru B."/>
        </authorList>
    </citation>
    <scope>NUCLEOTIDE SEQUENCE [LARGE SCALE GENOMIC DNA]</scope>
</reference>
<dbReference type="Proteomes" id="UP001314170">
    <property type="component" value="Unassembled WGS sequence"/>
</dbReference>
<keyword evidence="3" id="KW-1185">Reference proteome</keyword>
<protein>
    <submittedName>
        <fullName evidence="2">Uncharacterized protein</fullName>
    </submittedName>
</protein>